<dbReference type="STRING" id="1333998.M2A_1827"/>
<name>A0A081BBB0_9HYPH</name>
<dbReference type="PANTHER" id="PTHR42941:SF1">
    <property type="entry name" value="SLL1037 PROTEIN"/>
    <property type="match status" value="1"/>
</dbReference>
<evidence type="ECO:0000313" key="2">
    <source>
        <dbReference type="EMBL" id="GAK45328.1"/>
    </source>
</evidence>
<dbReference type="NCBIfam" id="TIGR02122">
    <property type="entry name" value="TRAP_TAXI"/>
    <property type="match status" value="1"/>
</dbReference>
<keyword evidence="3" id="KW-1185">Reference proteome</keyword>
<dbReference type="EMBL" id="BBIO01000008">
    <property type="protein sequence ID" value="GAK45328.1"/>
    <property type="molecule type" value="Genomic_DNA"/>
</dbReference>
<dbReference type="SUPFAM" id="SSF53850">
    <property type="entry name" value="Periplasmic binding protein-like II"/>
    <property type="match status" value="1"/>
</dbReference>
<dbReference type="CDD" id="cd13520">
    <property type="entry name" value="PBP2_TAXI_TRAP"/>
    <property type="match status" value="1"/>
</dbReference>
<proteinExistence type="predicted"/>
<feature type="transmembrane region" description="Helical" evidence="1">
    <location>
        <begin position="40"/>
        <end position="58"/>
    </location>
</feature>
<keyword evidence="1" id="KW-0472">Membrane</keyword>
<evidence type="ECO:0000313" key="3">
    <source>
        <dbReference type="Proteomes" id="UP000028702"/>
    </source>
</evidence>
<dbReference type="PANTHER" id="PTHR42941">
    <property type="entry name" value="SLL1037 PROTEIN"/>
    <property type="match status" value="1"/>
</dbReference>
<keyword evidence="1" id="KW-0812">Transmembrane</keyword>
<gene>
    <name evidence="2" type="ORF">M2A_1827</name>
</gene>
<dbReference type="InterPro" id="IPR011852">
    <property type="entry name" value="TRAP_TAXI"/>
</dbReference>
<dbReference type="Proteomes" id="UP000028702">
    <property type="component" value="Unassembled WGS sequence"/>
</dbReference>
<comment type="caution">
    <text evidence="2">The sequence shown here is derived from an EMBL/GenBank/DDBJ whole genome shotgun (WGS) entry which is preliminary data.</text>
</comment>
<dbReference type="Pfam" id="PF16868">
    <property type="entry name" value="NMT1_3"/>
    <property type="match status" value="1"/>
</dbReference>
<dbReference type="AlphaFoldDB" id="A0A081BBB0"/>
<sequence>MSDPHENEEPGTNAPAKGSRAARFFRQGWERMSSWDKERVAYLLLGAIVFGVLALGVVRSGAWTSDEAGKVTFFRIATGATGGTYFRMGEVLAGVISRPPGGDPCELGGRCGVDGLIAVVKSSPGSVANVRNVATGIFESGLVQANVLDAAFKGEGIFKGEAPRENLRVIANLYPEALHLVAAMDSEIETVSDLKGKRVAIGSKGSGTWVDAHAIMNEFGIRKRSLTLLEEDANRAADLLLSGEIDAFFMITGAPAPLIRTLILRDAGRLVPIEGAPAEGLRIKNAHYEGYTIEEGVYPGTGAIGTIAVGAMWVTRADMPEELVHDITRALFDERSKETLALSHPERALIMPETAVRGVPIFLHPGAERYYFEKGILAR</sequence>
<organism evidence="2 3">
    <name type="scientific">Tepidicaulis marinus</name>
    <dbReference type="NCBI Taxonomy" id="1333998"/>
    <lineage>
        <taxon>Bacteria</taxon>
        <taxon>Pseudomonadati</taxon>
        <taxon>Pseudomonadota</taxon>
        <taxon>Alphaproteobacteria</taxon>
        <taxon>Hyphomicrobiales</taxon>
        <taxon>Parvibaculaceae</taxon>
        <taxon>Tepidicaulis</taxon>
    </lineage>
</organism>
<reference evidence="2 3" key="1">
    <citation type="submission" date="2014-07" db="EMBL/GenBank/DDBJ databases">
        <title>Tepidicaulis marinum gen. nov., sp. nov., a novel marine bacterium denitrifying nitrate to nitrous oxide strictly under microaerobic conditions.</title>
        <authorList>
            <person name="Takeuchi M."/>
            <person name="Yamagishi T."/>
            <person name="Kamagata Y."/>
            <person name="Oshima K."/>
            <person name="Hattori M."/>
            <person name="Katayama T."/>
            <person name="Hanada S."/>
            <person name="Tamaki H."/>
            <person name="Marumo K."/>
            <person name="Maeda H."/>
            <person name="Nedachi M."/>
            <person name="Iwasaki W."/>
            <person name="Suwa Y."/>
            <person name="Sakata S."/>
        </authorList>
    </citation>
    <scope>NUCLEOTIDE SEQUENCE [LARGE SCALE GENOMIC DNA]</scope>
    <source>
        <strain evidence="2 3">MA2</strain>
    </source>
</reference>
<keyword evidence="1" id="KW-1133">Transmembrane helix</keyword>
<evidence type="ECO:0000256" key="1">
    <source>
        <dbReference type="SAM" id="Phobius"/>
    </source>
</evidence>
<dbReference type="RefSeq" id="WP_052379353.1">
    <property type="nucleotide sequence ID" value="NZ_BBIO01000008.1"/>
</dbReference>
<accession>A0A081BBB0</accession>
<protein>
    <submittedName>
        <fullName evidence="2">Tetracycline resistance protein TetB</fullName>
    </submittedName>
</protein>
<dbReference type="eggNOG" id="COG2358">
    <property type="taxonomic scope" value="Bacteria"/>
</dbReference>
<dbReference type="Gene3D" id="3.40.190.10">
    <property type="entry name" value="Periplasmic binding protein-like II"/>
    <property type="match status" value="2"/>
</dbReference>